<dbReference type="AlphaFoldDB" id="A0A5J6LAK7"/>
<dbReference type="EMBL" id="CP044222">
    <property type="protein sequence ID" value="QEW05664.1"/>
    <property type="molecule type" value="Genomic_DNA"/>
</dbReference>
<keyword evidence="2" id="KW-1185">Reference proteome</keyword>
<evidence type="ECO:0000313" key="1">
    <source>
        <dbReference type="EMBL" id="QEW05664.1"/>
    </source>
</evidence>
<sequence>MTNVWKQFEGLLGKDSTQIATVLNTDGQRSTVELLSGDTVRVSGTGTPGNRVYIKGQQITEQAPNLPTYNMVLY</sequence>
<gene>
    <name evidence="1" type="ORF">F5I99_03690</name>
</gene>
<name>A0A5J6LAK7_9GAMM</name>
<evidence type="ECO:0000313" key="2">
    <source>
        <dbReference type="Proteomes" id="UP000325606"/>
    </source>
</evidence>
<protein>
    <submittedName>
        <fullName evidence="1">Uncharacterized protein</fullName>
    </submittedName>
</protein>
<accession>A0A5J6LAK7</accession>
<reference evidence="1 2" key="1">
    <citation type="submission" date="2019-09" db="EMBL/GenBank/DDBJ databases">
        <title>Nitrincola iocasae sp. nov., a bacterium isolated from the sediment collected at a cold seep field in South China Sea.</title>
        <authorList>
            <person name="Zhang H."/>
            <person name="Wang H."/>
            <person name="Li C."/>
        </authorList>
    </citation>
    <scope>NUCLEOTIDE SEQUENCE [LARGE SCALE GENOMIC DNA]</scope>
    <source>
        <strain evidence="1 2">KXZD1103</strain>
    </source>
</reference>
<organism evidence="1 2">
    <name type="scientific">Nitrincola iocasae</name>
    <dbReference type="NCBI Taxonomy" id="2614693"/>
    <lineage>
        <taxon>Bacteria</taxon>
        <taxon>Pseudomonadati</taxon>
        <taxon>Pseudomonadota</taxon>
        <taxon>Gammaproteobacteria</taxon>
        <taxon>Oceanospirillales</taxon>
        <taxon>Oceanospirillaceae</taxon>
        <taxon>Nitrincola</taxon>
    </lineage>
</organism>
<dbReference type="KEGG" id="nik:F5I99_03690"/>
<dbReference type="Proteomes" id="UP000325606">
    <property type="component" value="Chromosome"/>
</dbReference>
<proteinExistence type="predicted"/>